<dbReference type="PANTHER" id="PTHR10974">
    <property type="entry name" value="FI08016P-RELATED"/>
    <property type="match status" value="1"/>
</dbReference>
<dbReference type="WBParaSite" id="nRc.2.0.1.t18101-RA">
    <property type="protein sequence ID" value="nRc.2.0.1.t18101-RA"/>
    <property type="gene ID" value="nRc.2.0.1.g18101"/>
</dbReference>
<protein>
    <submittedName>
        <fullName evidence="2">Uncharacterized protein</fullName>
    </submittedName>
</protein>
<dbReference type="GO" id="GO:0005615">
    <property type="term" value="C:extracellular space"/>
    <property type="evidence" value="ECO:0007669"/>
    <property type="project" value="TreeGrafter"/>
</dbReference>
<name>A0A915IWD7_ROMCU</name>
<evidence type="ECO:0000313" key="2">
    <source>
        <dbReference type="WBParaSite" id="nRc.2.0.1.t18101-RA"/>
    </source>
</evidence>
<dbReference type="SUPFAM" id="SSF53649">
    <property type="entry name" value="Alkaline phosphatase-like"/>
    <property type="match status" value="1"/>
</dbReference>
<dbReference type="Pfam" id="PF02995">
    <property type="entry name" value="DUF229"/>
    <property type="match status" value="1"/>
</dbReference>
<keyword evidence="1" id="KW-1185">Reference proteome</keyword>
<dbReference type="Gene3D" id="3.40.720.10">
    <property type="entry name" value="Alkaline Phosphatase, subunit A"/>
    <property type="match status" value="1"/>
</dbReference>
<dbReference type="PANTHER" id="PTHR10974:SF6">
    <property type="entry name" value="PROTEIN CBG19234"/>
    <property type="match status" value="1"/>
</dbReference>
<dbReference type="AlphaFoldDB" id="A0A915IWD7"/>
<dbReference type="Proteomes" id="UP000887565">
    <property type="component" value="Unplaced"/>
</dbReference>
<proteinExistence type="predicted"/>
<dbReference type="InterPro" id="IPR004245">
    <property type="entry name" value="DUF229"/>
</dbReference>
<reference evidence="2" key="1">
    <citation type="submission" date="2022-11" db="UniProtKB">
        <authorList>
            <consortium name="WormBaseParasite"/>
        </authorList>
    </citation>
    <scope>IDENTIFICATION</scope>
</reference>
<dbReference type="InterPro" id="IPR017850">
    <property type="entry name" value="Alkaline_phosphatase_core_sf"/>
</dbReference>
<organism evidence="1 2">
    <name type="scientific">Romanomermis culicivorax</name>
    <name type="common">Nematode worm</name>
    <dbReference type="NCBI Taxonomy" id="13658"/>
    <lineage>
        <taxon>Eukaryota</taxon>
        <taxon>Metazoa</taxon>
        <taxon>Ecdysozoa</taxon>
        <taxon>Nematoda</taxon>
        <taxon>Enoplea</taxon>
        <taxon>Dorylaimia</taxon>
        <taxon>Mermithida</taxon>
        <taxon>Mermithoidea</taxon>
        <taxon>Mermithidae</taxon>
        <taxon>Romanomermis</taxon>
    </lineage>
</organism>
<accession>A0A915IWD7</accession>
<evidence type="ECO:0000313" key="1">
    <source>
        <dbReference type="Proteomes" id="UP000887565"/>
    </source>
</evidence>
<sequence length="394" mass="46734">MYNFLVPTTKGCATMMNDDPMHFTRGLFHYPWTETLGFKVKPTDYYFRPWHVFHRRWPHKDVGQFCFHNRPYFQQQLDLVERMIERFTNKCHFSFSFFTDLTHDFPHNAELMDDTLADFLNRTFSSGYLNNTVLLLMGDHGNRISTIQYTYVGRIEERATFFSVYFPQWFKDKYPHLIKNLQINKYRLTSNYDVHRMLKDIINGKFNDKNDVESPDQKGISLFSPISPNRNCSQAHIPENHCLCMINSNSSTIYSYSKKMTERIKSTILWHTKKKLHKDLKRHCSDVLRNVYIKNVTTLTTNQMIQHGVRYPTGEYLDRLKTFLVGEIEYYDVVFGVSENWADFSALIRLQYDRHRKLLTVNVPPLLLTNSCSMWRKPSVFCACASMANFDRLD</sequence>